<proteinExistence type="predicted"/>
<sequence>MKNSMSKKSRKAMQRLGHGMHGVFGSAMKLHGEWKAFCYVGKCNWVKSATGSRSIEASLWSHLRRFHKLPNPGFKIRSGAVPEPWVVMLLPKIRPGVPVRKKLARPTSDELRRVYDKHHPSARTRR</sequence>
<accession>A0A0F9IDM1</accession>
<name>A0A0F9IDM1_9ZZZZ</name>
<comment type="caution">
    <text evidence="2">The sequence shown here is derived from an EMBL/GenBank/DDBJ whole genome shotgun (WGS) entry which is preliminary data.</text>
</comment>
<feature type="region of interest" description="Disordered" evidence="1">
    <location>
        <begin position="101"/>
        <end position="126"/>
    </location>
</feature>
<gene>
    <name evidence="2" type="ORF">LCGC14_1954220</name>
</gene>
<feature type="compositionally biased region" description="Basic and acidic residues" evidence="1">
    <location>
        <begin position="107"/>
        <end position="119"/>
    </location>
</feature>
<organism evidence="2">
    <name type="scientific">marine sediment metagenome</name>
    <dbReference type="NCBI Taxonomy" id="412755"/>
    <lineage>
        <taxon>unclassified sequences</taxon>
        <taxon>metagenomes</taxon>
        <taxon>ecological metagenomes</taxon>
    </lineage>
</organism>
<protein>
    <submittedName>
        <fullName evidence="2">Uncharacterized protein</fullName>
    </submittedName>
</protein>
<evidence type="ECO:0000313" key="2">
    <source>
        <dbReference type="EMBL" id="KKL85492.1"/>
    </source>
</evidence>
<evidence type="ECO:0000256" key="1">
    <source>
        <dbReference type="SAM" id="MobiDB-lite"/>
    </source>
</evidence>
<dbReference type="EMBL" id="LAZR01021392">
    <property type="protein sequence ID" value="KKL85492.1"/>
    <property type="molecule type" value="Genomic_DNA"/>
</dbReference>
<reference evidence="2" key="1">
    <citation type="journal article" date="2015" name="Nature">
        <title>Complex archaea that bridge the gap between prokaryotes and eukaryotes.</title>
        <authorList>
            <person name="Spang A."/>
            <person name="Saw J.H."/>
            <person name="Jorgensen S.L."/>
            <person name="Zaremba-Niedzwiedzka K."/>
            <person name="Martijn J."/>
            <person name="Lind A.E."/>
            <person name="van Eijk R."/>
            <person name="Schleper C."/>
            <person name="Guy L."/>
            <person name="Ettema T.J."/>
        </authorList>
    </citation>
    <scope>NUCLEOTIDE SEQUENCE</scope>
</reference>
<dbReference type="AlphaFoldDB" id="A0A0F9IDM1"/>